<accession>A0A0E9X351</accession>
<feature type="region of interest" description="Disordered" evidence="1">
    <location>
        <begin position="24"/>
        <end position="44"/>
    </location>
</feature>
<feature type="compositionally biased region" description="Polar residues" evidence="1">
    <location>
        <begin position="24"/>
        <end position="35"/>
    </location>
</feature>
<reference evidence="2" key="2">
    <citation type="journal article" date="2015" name="Fish Shellfish Immunol.">
        <title>Early steps in the European eel (Anguilla anguilla)-Vibrio vulnificus interaction in the gills: Role of the RtxA13 toxin.</title>
        <authorList>
            <person name="Callol A."/>
            <person name="Pajuelo D."/>
            <person name="Ebbesson L."/>
            <person name="Teles M."/>
            <person name="MacKenzie S."/>
            <person name="Amaro C."/>
        </authorList>
    </citation>
    <scope>NUCLEOTIDE SEQUENCE</scope>
</reference>
<evidence type="ECO:0000313" key="2">
    <source>
        <dbReference type="EMBL" id="JAH96290.1"/>
    </source>
</evidence>
<dbReference type="AlphaFoldDB" id="A0A0E9X351"/>
<proteinExistence type="predicted"/>
<reference evidence="2" key="1">
    <citation type="submission" date="2014-11" db="EMBL/GenBank/DDBJ databases">
        <authorList>
            <person name="Amaro Gonzalez C."/>
        </authorList>
    </citation>
    <scope>NUCLEOTIDE SEQUENCE</scope>
</reference>
<organism evidence="2">
    <name type="scientific">Anguilla anguilla</name>
    <name type="common">European freshwater eel</name>
    <name type="synonym">Muraena anguilla</name>
    <dbReference type="NCBI Taxonomy" id="7936"/>
    <lineage>
        <taxon>Eukaryota</taxon>
        <taxon>Metazoa</taxon>
        <taxon>Chordata</taxon>
        <taxon>Craniata</taxon>
        <taxon>Vertebrata</taxon>
        <taxon>Euteleostomi</taxon>
        <taxon>Actinopterygii</taxon>
        <taxon>Neopterygii</taxon>
        <taxon>Teleostei</taxon>
        <taxon>Anguilliformes</taxon>
        <taxon>Anguillidae</taxon>
        <taxon>Anguilla</taxon>
    </lineage>
</organism>
<protein>
    <submittedName>
        <fullName evidence="2">Uncharacterized protein</fullName>
    </submittedName>
</protein>
<name>A0A0E9X351_ANGAN</name>
<evidence type="ECO:0000256" key="1">
    <source>
        <dbReference type="SAM" id="MobiDB-lite"/>
    </source>
</evidence>
<sequence length="44" mass="5065">MCCKIVFVFYTNRILIRVKTIYSRETSASPSSQGITEKESNHIL</sequence>
<dbReference type="EMBL" id="GBXM01012287">
    <property type="protein sequence ID" value="JAH96290.1"/>
    <property type="molecule type" value="Transcribed_RNA"/>
</dbReference>